<evidence type="ECO:0000256" key="2">
    <source>
        <dbReference type="ARBA" id="ARBA00022540"/>
    </source>
</evidence>
<protein>
    <recommendedName>
        <fullName evidence="7">W2 domain-containing protein</fullName>
    </recommendedName>
</protein>
<keyword evidence="5" id="KW-0342">GTP-binding</keyword>
<dbReference type="EMBL" id="BACD03000017">
    <property type="protein sequence ID" value="GAO48781.1"/>
    <property type="molecule type" value="Genomic_DNA"/>
</dbReference>
<feature type="compositionally biased region" description="Basic and acidic residues" evidence="6">
    <location>
        <begin position="156"/>
        <end position="165"/>
    </location>
</feature>
<comment type="caution">
    <text evidence="8">The sequence shown here is derived from an EMBL/GenBank/DDBJ whole genome shotgun (WGS) entry which is preliminary data.</text>
</comment>
<feature type="domain" description="W2" evidence="7">
    <location>
        <begin position="249"/>
        <end position="409"/>
    </location>
</feature>
<evidence type="ECO:0000256" key="3">
    <source>
        <dbReference type="ARBA" id="ARBA00022741"/>
    </source>
</evidence>
<evidence type="ECO:0000256" key="6">
    <source>
        <dbReference type="SAM" id="MobiDB-lite"/>
    </source>
</evidence>
<dbReference type="OrthoDB" id="10250831at2759"/>
<dbReference type="Proteomes" id="UP000033140">
    <property type="component" value="Unassembled WGS sequence"/>
</dbReference>
<keyword evidence="4" id="KW-0648">Protein biosynthesis</keyword>
<feature type="compositionally biased region" description="Basic residues" evidence="6">
    <location>
        <begin position="166"/>
        <end position="175"/>
    </location>
</feature>
<reference evidence="8 9" key="2">
    <citation type="journal article" date="2014" name="J. Gen. Appl. Microbiol.">
        <title>The early diverging ascomycetous budding yeast Saitoella complicata has three histone deacetylases belonging to the Clr6, Hos2, and Rpd3 lineages.</title>
        <authorList>
            <person name="Nishida H."/>
            <person name="Matsumoto T."/>
            <person name="Kondo S."/>
            <person name="Hamamoto M."/>
            <person name="Yoshikawa H."/>
        </authorList>
    </citation>
    <scope>NUCLEOTIDE SEQUENCE [LARGE SCALE GENOMIC DNA]</scope>
    <source>
        <strain evidence="8 9">NRRL Y-17804</strain>
    </source>
</reference>
<evidence type="ECO:0000313" key="8">
    <source>
        <dbReference type="EMBL" id="GAO48781.1"/>
    </source>
</evidence>
<dbReference type="InterPro" id="IPR016024">
    <property type="entry name" value="ARM-type_fold"/>
</dbReference>
<organism evidence="8 9">
    <name type="scientific">Saitoella complicata (strain BCRC 22490 / CBS 7301 / JCM 7358 / NBRC 10748 / NRRL Y-17804)</name>
    <dbReference type="NCBI Taxonomy" id="698492"/>
    <lineage>
        <taxon>Eukaryota</taxon>
        <taxon>Fungi</taxon>
        <taxon>Dikarya</taxon>
        <taxon>Ascomycota</taxon>
        <taxon>Taphrinomycotina</taxon>
        <taxon>Taphrinomycotina incertae sedis</taxon>
        <taxon>Saitoella</taxon>
    </lineage>
</organism>
<dbReference type="SMART" id="SM00515">
    <property type="entry name" value="eIF5C"/>
    <property type="match status" value="1"/>
</dbReference>
<reference evidence="8 9" key="1">
    <citation type="journal article" date="2011" name="J. Gen. Appl. Microbiol.">
        <title>Draft genome sequencing of the enigmatic yeast Saitoella complicata.</title>
        <authorList>
            <person name="Nishida H."/>
            <person name="Hamamoto M."/>
            <person name="Sugiyama J."/>
        </authorList>
    </citation>
    <scope>NUCLEOTIDE SEQUENCE [LARGE SCALE GENOMIC DNA]</scope>
    <source>
        <strain evidence="8 9">NRRL Y-17804</strain>
    </source>
</reference>
<dbReference type="PANTHER" id="PTHR23001">
    <property type="entry name" value="EUKARYOTIC TRANSLATION INITIATION FACTOR"/>
    <property type="match status" value="1"/>
</dbReference>
<sequence>MSGNINIRRDVQDSFYRYKMPRIQSKIEGKGNGIKTVIPNLSDVARSLERPPMHVTKWFGFELGAQTSMNADTDRYIVNGAHDASKLQDSLDGFINRFVLCGACKNPETELVIQKDGKNITRDCKACGKQTKLDMKHKLSGVILKNPPEKKKSKSKSSEKVDKKDKKEKKSKKSKKESSEDDEEDGDLDAGSDDEFTKRLVAEAAALPPVGEVADTGDWSVDTSEAAMAKRVAELEAGIGKSTLIDNDEEEDEDDSDNPYAQLASWIEEQDESPSDVDLFKKIKELGIDTKHRTLQVLGVCLFDENILKELEARAPLLTKLIGDSEKHQKAFLGGIEQLIASHEKLMAGVPKILLEIYQNDLIEEEVLQAWGAKASKKYVEKDVSKKIRKAAQPFLAWLEEADDDSEEESDEEDDE</sequence>
<reference evidence="8 9" key="3">
    <citation type="journal article" date="2015" name="Genome Announc.">
        <title>Draft Genome Sequence of the Archiascomycetous Yeast Saitoella complicata.</title>
        <authorList>
            <person name="Yamauchi K."/>
            <person name="Kondo S."/>
            <person name="Hamamoto M."/>
            <person name="Takahashi Y."/>
            <person name="Ogura Y."/>
            <person name="Hayashi T."/>
            <person name="Nishida H."/>
        </authorList>
    </citation>
    <scope>NUCLEOTIDE SEQUENCE [LARGE SCALE GENOMIC DNA]</scope>
    <source>
        <strain evidence="8 9">NRRL Y-17804</strain>
    </source>
</reference>
<dbReference type="OMA" id="YRYKMEK"/>
<dbReference type="GO" id="GO:0005092">
    <property type="term" value="F:GDP-dissociation inhibitor activity"/>
    <property type="evidence" value="ECO:0007669"/>
    <property type="project" value="TreeGrafter"/>
</dbReference>
<name>A0A0E9NGE8_SAICN</name>
<dbReference type="GO" id="GO:0005525">
    <property type="term" value="F:GTP binding"/>
    <property type="evidence" value="ECO:0007669"/>
    <property type="project" value="UniProtKB-KW"/>
</dbReference>
<dbReference type="SUPFAM" id="SSF100966">
    <property type="entry name" value="Translation initiation factor 2 beta, aIF2beta, N-terminal domain"/>
    <property type="match status" value="1"/>
</dbReference>
<dbReference type="Gene3D" id="1.25.40.180">
    <property type="match status" value="1"/>
</dbReference>
<dbReference type="Pfam" id="PF02020">
    <property type="entry name" value="W2"/>
    <property type="match status" value="1"/>
</dbReference>
<accession>A0A0E9NGE8</accession>
<dbReference type="FunFam" id="3.30.30.170:FF:000002">
    <property type="entry name" value="Eukaryotic translation initiation factor 5"/>
    <property type="match status" value="1"/>
</dbReference>
<dbReference type="RefSeq" id="XP_019024714.1">
    <property type="nucleotide sequence ID" value="XM_019165987.1"/>
</dbReference>
<dbReference type="SMART" id="SM00653">
    <property type="entry name" value="eIF2B_5"/>
    <property type="match status" value="1"/>
</dbReference>
<dbReference type="Pfam" id="PF01873">
    <property type="entry name" value="eIF-5_eIF-2B"/>
    <property type="match status" value="1"/>
</dbReference>
<dbReference type="PROSITE" id="PS51363">
    <property type="entry name" value="W2"/>
    <property type="match status" value="1"/>
</dbReference>
<evidence type="ECO:0000256" key="5">
    <source>
        <dbReference type="ARBA" id="ARBA00023134"/>
    </source>
</evidence>
<feature type="compositionally biased region" description="Acidic residues" evidence="6">
    <location>
        <begin position="179"/>
        <end position="193"/>
    </location>
</feature>
<evidence type="ECO:0000256" key="4">
    <source>
        <dbReference type="ARBA" id="ARBA00022917"/>
    </source>
</evidence>
<dbReference type="GO" id="GO:0005829">
    <property type="term" value="C:cytosol"/>
    <property type="evidence" value="ECO:0007669"/>
    <property type="project" value="TreeGrafter"/>
</dbReference>
<dbReference type="GO" id="GO:0003743">
    <property type="term" value="F:translation initiation factor activity"/>
    <property type="evidence" value="ECO:0007669"/>
    <property type="project" value="UniProtKB-KW"/>
</dbReference>
<dbReference type="FunFam" id="2.20.25.350:FF:000001">
    <property type="entry name" value="Eukaryotic translation initiation factor 5"/>
    <property type="match status" value="1"/>
</dbReference>
<evidence type="ECO:0000313" key="9">
    <source>
        <dbReference type="Proteomes" id="UP000033140"/>
    </source>
</evidence>
<dbReference type="GO" id="GO:0001732">
    <property type="term" value="P:formation of cytoplasmic translation initiation complex"/>
    <property type="evidence" value="ECO:0007669"/>
    <property type="project" value="TreeGrafter"/>
</dbReference>
<dbReference type="AlphaFoldDB" id="A0A0E9NGE8"/>
<comment type="similarity">
    <text evidence="1">Belongs to the eIF-2-beta/eIF-5 family.</text>
</comment>
<dbReference type="PANTHER" id="PTHR23001:SF7">
    <property type="entry name" value="EUKARYOTIC TRANSLATION INITIATION FACTOR 5"/>
    <property type="match status" value="1"/>
</dbReference>
<dbReference type="GO" id="GO:0071074">
    <property type="term" value="F:eukaryotic initiation factor eIF2 binding"/>
    <property type="evidence" value="ECO:0007669"/>
    <property type="project" value="TreeGrafter"/>
</dbReference>
<dbReference type="SUPFAM" id="SSF75689">
    <property type="entry name" value="Zinc-binding domain of translation initiation factor 2 beta"/>
    <property type="match status" value="1"/>
</dbReference>
<dbReference type="STRING" id="698492.A0A0E9NGE8"/>
<keyword evidence="2" id="KW-0396">Initiation factor</keyword>
<keyword evidence="9" id="KW-1185">Reference proteome</keyword>
<proteinExistence type="inferred from homology"/>
<feature type="region of interest" description="Disordered" evidence="6">
    <location>
        <begin position="138"/>
        <end position="193"/>
    </location>
</feature>
<keyword evidence="3" id="KW-0547">Nucleotide-binding</keyword>
<dbReference type="InterPro" id="IPR003307">
    <property type="entry name" value="W2_domain"/>
</dbReference>
<evidence type="ECO:0000256" key="1">
    <source>
        <dbReference type="ARBA" id="ARBA00010397"/>
    </source>
</evidence>
<dbReference type="Gene3D" id="2.20.25.350">
    <property type="match status" value="1"/>
</dbReference>
<gene>
    <name evidence="8" type="ORF">G7K_2950-t1</name>
</gene>
<dbReference type="InterPro" id="IPR016189">
    <property type="entry name" value="Transl_init_fac_IF2/IF5_N"/>
</dbReference>
<dbReference type="CDD" id="cd11561">
    <property type="entry name" value="W2_eIF5"/>
    <property type="match status" value="1"/>
</dbReference>
<dbReference type="SUPFAM" id="SSF48371">
    <property type="entry name" value="ARM repeat"/>
    <property type="match status" value="1"/>
</dbReference>
<dbReference type="InterPro" id="IPR002735">
    <property type="entry name" value="Transl_init_fac_IF2/IF5_dom"/>
</dbReference>
<dbReference type="InterPro" id="IPR045196">
    <property type="entry name" value="IF2/IF5"/>
</dbReference>
<dbReference type="InterPro" id="IPR016190">
    <property type="entry name" value="Transl_init_fac_IF2/IF5_Zn-bd"/>
</dbReference>
<evidence type="ECO:0000259" key="7">
    <source>
        <dbReference type="PROSITE" id="PS51363"/>
    </source>
</evidence>
<dbReference type="FunFam" id="1.25.40.180:FF:000031">
    <property type="entry name" value="Eukaryotic translation initiation factor 5"/>
    <property type="match status" value="1"/>
</dbReference>
<dbReference type="Gene3D" id="3.30.30.170">
    <property type="match status" value="1"/>
</dbReference>